<gene>
    <name evidence="2" type="ORF">ABID43_002224</name>
</gene>
<dbReference type="EMBL" id="JBEPMM010000005">
    <property type="protein sequence ID" value="MET3692684.1"/>
    <property type="molecule type" value="Genomic_DNA"/>
</dbReference>
<evidence type="ECO:0000313" key="2">
    <source>
        <dbReference type="EMBL" id="MET3692684.1"/>
    </source>
</evidence>
<dbReference type="InterPro" id="IPR023346">
    <property type="entry name" value="Lysozyme-like_dom_sf"/>
</dbReference>
<keyword evidence="3" id="KW-1185">Reference proteome</keyword>
<evidence type="ECO:0008006" key="4">
    <source>
        <dbReference type="Google" id="ProtNLM"/>
    </source>
</evidence>
<dbReference type="RefSeq" id="WP_238283065.1">
    <property type="nucleotide sequence ID" value="NZ_BPQL01000243.1"/>
</dbReference>
<reference evidence="2 3" key="1">
    <citation type="submission" date="2024-06" db="EMBL/GenBank/DDBJ databases">
        <title>Genomic Encyclopedia of Type Strains, Phase IV (KMG-IV): sequencing the most valuable type-strain genomes for metagenomic binning, comparative biology and taxonomic classification.</title>
        <authorList>
            <person name="Goeker M."/>
        </authorList>
    </citation>
    <scope>NUCLEOTIDE SEQUENCE [LARGE SCALE GENOMIC DNA]</scope>
    <source>
        <strain evidence="2 3">DSM 21331</strain>
    </source>
</reference>
<feature type="region of interest" description="Disordered" evidence="1">
    <location>
        <begin position="1"/>
        <end position="35"/>
    </location>
</feature>
<feature type="compositionally biased region" description="Low complexity" evidence="1">
    <location>
        <begin position="324"/>
        <end position="339"/>
    </location>
</feature>
<protein>
    <recommendedName>
        <fullName evidence="4">Lytic transglycosylase domain-containing protein</fullName>
    </recommendedName>
</protein>
<proteinExistence type="predicted"/>
<sequence>MFLFTTPPASPRETGASREAGSRGTAQSGRTGATGGVIEAIRDGAQTSGAGFDYLLATAQRESSLDPTAKATTSSATGLFQFIEQTWLGTMKSAGPRLGLSTYADAITRGADGTYTVSDPAARQTILDLRRDPKIAATMAGALTERNRESLSATLGREPTGGDLYAAHVLGARGAAALIATAQASPARAAALDMPEAAAANRNLFYDKAGRPRGAAELYAHLATARAGSAQTPVAATVALPEGATAYASLNEGGLRSMFQTDARQQGGVSAGVARLWQGRASGAEPARSAPSYFPRSDGGEAPQADPVTTPDRAASSPADVARPTLTGAAFTGTALTGAPLPPRRPAEFGASSQAVRSGAPLDLSLFTIRSGP</sequence>
<dbReference type="Proteomes" id="UP001549145">
    <property type="component" value="Unassembled WGS sequence"/>
</dbReference>
<organism evidence="2 3">
    <name type="scientific">Methylobacterium goesingense</name>
    <dbReference type="NCBI Taxonomy" id="243690"/>
    <lineage>
        <taxon>Bacteria</taxon>
        <taxon>Pseudomonadati</taxon>
        <taxon>Pseudomonadota</taxon>
        <taxon>Alphaproteobacteria</taxon>
        <taxon>Hyphomicrobiales</taxon>
        <taxon>Methylobacteriaceae</taxon>
        <taxon>Methylobacterium</taxon>
    </lineage>
</organism>
<dbReference type="Gene3D" id="1.10.530.10">
    <property type="match status" value="1"/>
</dbReference>
<accession>A0ABV2L4Y4</accession>
<name>A0ABV2L4Y4_9HYPH</name>
<evidence type="ECO:0000313" key="3">
    <source>
        <dbReference type="Proteomes" id="UP001549145"/>
    </source>
</evidence>
<dbReference type="SUPFAM" id="SSF53955">
    <property type="entry name" value="Lysozyme-like"/>
    <property type="match status" value="1"/>
</dbReference>
<evidence type="ECO:0000256" key="1">
    <source>
        <dbReference type="SAM" id="MobiDB-lite"/>
    </source>
</evidence>
<comment type="caution">
    <text evidence="2">The sequence shown here is derived from an EMBL/GenBank/DDBJ whole genome shotgun (WGS) entry which is preliminary data.</text>
</comment>
<feature type="region of interest" description="Disordered" evidence="1">
    <location>
        <begin position="280"/>
        <end position="357"/>
    </location>
</feature>